<sequence>MSYPLAQTTFTGTVKRDVDQKTFNTISTSFSNFYLTAKDGETWQGVCSLGLIHANDNVLCKFVYLYNGNLSDVFQRMVWIQNFDIRTSEFGPYYSCERMMTTSNVNYTYTSRPSNAENLASGPVSTIKAFYQEQSGAKWKVEVSNAYQGWFRILNQNDGRVATCVVAYDNARNGQPAAHYYYFQFFDSNRVGKTSRLRGKSTDSGLNIYLDNGDVFVGMDA</sequence>
<dbReference type="VEuPathDB" id="AmoebaDB:FDP41_011757"/>
<dbReference type="VEuPathDB" id="AmoebaDB:NfTy_021430"/>
<protein>
    <submittedName>
        <fullName evidence="1">Uncharacterized protein</fullName>
    </submittedName>
</protein>
<dbReference type="AlphaFoldDB" id="A0A6A5C2H7"/>
<keyword evidence="2" id="KW-1185">Reference proteome</keyword>
<organism evidence="1 2">
    <name type="scientific">Naegleria fowleri</name>
    <name type="common">Brain eating amoeba</name>
    <dbReference type="NCBI Taxonomy" id="5763"/>
    <lineage>
        <taxon>Eukaryota</taxon>
        <taxon>Discoba</taxon>
        <taxon>Heterolobosea</taxon>
        <taxon>Tetramitia</taxon>
        <taxon>Eutetramitia</taxon>
        <taxon>Vahlkampfiidae</taxon>
        <taxon>Naegleria</taxon>
    </lineage>
</organism>
<evidence type="ECO:0000313" key="2">
    <source>
        <dbReference type="Proteomes" id="UP000444721"/>
    </source>
</evidence>
<dbReference type="VEuPathDB" id="AmoebaDB:NF0040450"/>
<evidence type="ECO:0000313" key="1">
    <source>
        <dbReference type="EMBL" id="KAF0981896.1"/>
    </source>
</evidence>
<gene>
    <name evidence="1" type="ORF">FDP41_011757</name>
</gene>
<proteinExistence type="predicted"/>
<comment type="caution">
    <text evidence="1">The sequence shown here is derived from an EMBL/GenBank/DDBJ whole genome shotgun (WGS) entry which is preliminary data.</text>
</comment>
<accession>A0A6A5C2H7</accession>
<dbReference type="EMBL" id="VFQX01000012">
    <property type="protein sequence ID" value="KAF0981896.1"/>
    <property type="molecule type" value="Genomic_DNA"/>
</dbReference>
<reference evidence="1 2" key="1">
    <citation type="journal article" date="2019" name="Sci. Rep.">
        <title>Nanopore sequencing improves the draft genome of the human pathogenic amoeba Naegleria fowleri.</title>
        <authorList>
            <person name="Liechti N."/>
            <person name="Schurch N."/>
            <person name="Bruggmann R."/>
            <person name="Wittwer M."/>
        </authorList>
    </citation>
    <scope>NUCLEOTIDE SEQUENCE [LARGE SCALE GENOMIC DNA]</scope>
    <source>
        <strain evidence="1 2">ATCC 30894</strain>
    </source>
</reference>
<dbReference type="GeneID" id="68118972"/>
<dbReference type="Proteomes" id="UP000444721">
    <property type="component" value="Unassembled WGS sequence"/>
</dbReference>
<dbReference type="RefSeq" id="XP_044566609.1">
    <property type="nucleotide sequence ID" value="XM_044702201.1"/>
</dbReference>
<name>A0A6A5C2H7_NAEFO</name>